<evidence type="ECO:0000256" key="1">
    <source>
        <dbReference type="SAM" id="Phobius"/>
    </source>
</evidence>
<reference evidence="2 3" key="1">
    <citation type="submission" date="2024-10" db="EMBL/GenBank/DDBJ databases">
        <authorList>
            <person name="Kim D."/>
        </authorList>
    </citation>
    <scope>NUCLEOTIDE SEQUENCE [LARGE SCALE GENOMIC DNA]</scope>
    <source>
        <strain evidence="2">Taebaek</strain>
    </source>
</reference>
<proteinExistence type="predicted"/>
<evidence type="ECO:0000313" key="2">
    <source>
        <dbReference type="EMBL" id="KAL3068207.1"/>
    </source>
</evidence>
<dbReference type="AlphaFoldDB" id="A0ABD2HSE7"/>
<keyword evidence="1" id="KW-1133">Transmembrane helix</keyword>
<name>A0ABD2HSE7_HETSC</name>
<keyword evidence="3" id="KW-1185">Reference proteome</keyword>
<sequence length="96" mass="11010">MNGCAETKTSESKLEKICKKNDGFPSCVICNGPGPVCNKEKIELKEPFPPSNDTHAHRCFFLWVPGMLYAFWLYFDEIVRLFWHLVPVSVDSQKSK</sequence>
<feature type="transmembrane region" description="Helical" evidence="1">
    <location>
        <begin position="55"/>
        <end position="75"/>
    </location>
</feature>
<comment type="caution">
    <text evidence="2">The sequence shown here is derived from an EMBL/GenBank/DDBJ whole genome shotgun (WGS) entry which is preliminary data.</text>
</comment>
<dbReference type="EMBL" id="JBICCN010000451">
    <property type="protein sequence ID" value="KAL3068207.1"/>
    <property type="molecule type" value="Genomic_DNA"/>
</dbReference>
<keyword evidence="1" id="KW-0812">Transmembrane</keyword>
<keyword evidence="1" id="KW-0472">Membrane</keyword>
<gene>
    <name evidence="2" type="ORF">niasHS_016453</name>
</gene>
<evidence type="ECO:0000313" key="3">
    <source>
        <dbReference type="Proteomes" id="UP001620645"/>
    </source>
</evidence>
<protein>
    <submittedName>
        <fullName evidence="2">Uncharacterized protein</fullName>
    </submittedName>
</protein>
<organism evidence="2 3">
    <name type="scientific">Heterodera schachtii</name>
    <name type="common">Sugarbeet cyst nematode worm</name>
    <name type="synonym">Tylenchus schachtii</name>
    <dbReference type="NCBI Taxonomy" id="97005"/>
    <lineage>
        <taxon>Eukaryota</taxon>
        <taxon>Metazoa</taxon>
        <taxon>Ecdysozoa</taxon>
        <taxon>Nematoda</taxon>
        <taxon>Chromadorea</taxon>
        <taxon>Rhabditida</taxon>
        <taxon>Tylenchina</taxon>
        <taxon>Tylenchomorpha</taxon>
        <taxon>Tylenchoidea</taxon>
        <taxon>Heteroderidae</taxon>
        <taxon>Heteroderinae</taxon>
        <taxon>Heterodera</taxon>
    </lineage>
</organism>
<accession>A0ABD2HSE7</accession>
<dbReference type="Proteomes" id="UP001620645">
    <property type="component" value="Unassembled WGS sequence"/>
</dbReference>